<evidence type="ECO:0000313" key="5">
    <source>
        <dbReference type="Proteomes" id="UP000009282"/>
    </source>
</evidence>
<evidence type="ECO:0000313" key="4">
    <source>
        <dbReference type="EMBL" id="AEP31425.1"/>
    </source>
</evidence>
<dbReference type="KEGG" id="gni:GNIT_3331"/>
<protein>
    <submittedName>
        <fullName evidence="4">Putative acetyltransferase</fullName>
    </submittedName>
</protein>
<dbReference type="PROSITE" id="PS51186">
    <property type="entry name" value="GNAT"/>
    <property type="match status" value="1"/>
</dbReference>
<keyword evidence="1 4" id="KW-0808">Transferase</keyword>
<dbReference type="PANTHER" id="PTHR43800:SF1">
    <property type="entry name" value="PEPTIDYL-LYSINE N-ACETYLTRANSFERASE YJAB"/>
    <property type="match status" value="1"/>
</dbReference>
<evidence type="ECO:0000256" key="2">
    <source>
        <dbReference type="ARBA" id="ARBA00023315"/>
    </source>
</evidence>
<dbReference type="GO" id="GO:0016747">
    <property type="term" value="F:acyltransferase activity, transferring groups other than amino-acyl groups"/>
    <property type="evidence" value="ECO:0007669"/>
    <property type="project" value="InterPro"/>
</dbReference>
<accession>G4QN06</accession>
<dbReference type="SUPFAM" id="SSF55729">
    <property type="entry name" value="Acyl-CoA N-acyltransferases (Nat)"/>
    <property type="match status" value="1"/>
</dbReference>
<keyword evidence="5" id="KW-1185">Reference proteome</keyword>
<evidence type="ECO:0000259" key="3">
    <source>
        <dbReference type="PROSITE" id="PS51186"/>
    </source>
</evidence>
<dbReference type="AlphaFoldDB" id="G4QN06"/>
<reference evidence="4 5" key="1">
    <citation type="journal article" date="2011" name="J. Bacteriol.">
        <title>Complete genome sequence of seawater bacterium Glaciecola nitratireducens FR1064T.</title>
        <authorList>
            <person name="Bian F."/>
            <person name="Qin Q.L."/>
            <person name="Xie B.B."/>
            <person name="Shu Y.L."/>
            <person name="Zhang X.Y."/>
            <person name="Yu Y."/>
            <person name="Chen B."/>
            <person name="Chen X.L."/>
            <person name="Zhou B.C."/>
            <person name="Zhang Y.Z."/>
        </authorList>
    </citation>
    <scope>NUCLEOTIDE SEQUENCE [LARGE SCALE GENOMIC DNA]</scope>
    <source>
        <strain evidence="5">JCM 12485 / KCTC 12276 / FR1064</strain>
    </source>
</reference>
<dbReference type="PANTHER" id="PTHR43800">
    <property type="entry name" value="PEPTIDYL-LYSINE N-ACETYLTRANSFERASE YJAB"/>
    <property type="match status" value="1"/>
</dbReference>
<evidence type="ECO:0000256" key="1">
    <source>
        <dbReference type="ARBA" id="ARBA00022679"/>
    </source>
</evidence>
<feature type="domain" description="N-acetyltransferase" evidence="3">
    <location>
        <begin position="3"/>
        <end position="145"/>
    </location>
</feature>
<keyword evidence="2" id="KW-0012">Acyltransferase</keyword>
<organism evidence="4 5">
    <name type="scientific">Glaciecola nitratireducens (strain JCM 12485 / KCTC 12276 / FR1064)</name>
    <dbReference type="NCBI Taxonomy" id="1085623"/>
    <lineage>
        <taxon>Bacteria</taxon>
        <taxon>Pseudomonadati</taxon>
        <taxon>Pseudomonadota</taxon>
        <taxon>Gammaproteobacteria</taxon>
        <taxon>Alteromonadales</taxon>
        <taxon>Alteromonadaceae</taxon>
        <taxon>Brumicola</taxon>
    </lineage>
</organism>
<dbReference type="Proteomes" id="UP000009282">
    <property type="component" value="Chromosome"/>
</dbReference>
<dbReference type="CDD" id="cd04301">
    <property type="entry name" value="NAT_SF"/>
    <property type="match status" value="1"/>
</dbReference>
<dbReference type="OrthoDB" id="336415at2"/>
<gene>
    <name evidence="4" type="primary">yiaC</name>
    <name evidence="4" type="ordered locus">GNIT_3331</name>
</gene>
<dbReference type="STRING" id="1085623.GNIT_3331"/>
<dbReference type="RefSeq" id="WP_014110296.1">
    <property type="nucleotide sequence ID" value="NC_016041.1"/>
</dbReference>
<dbReference type="EMBL" id="CP003060">
    <property type="protein sequence ID" value="AEP31425.1"/>
    <property type="molecule type" value="Genomic_DNA"/>
</dbReference>
<name>G4QN06_GLANF</name>
<dbReference type="eggNOG" id="COG0456">
    <property type="taxonomic scope" value="Bacteria"/>
</dbReference>
<sequence length="151" mass="17202">MNITIRQYNSADLNAVLDSWEVATRFAHPFMTEVFIAQERNNTAEIYLPNTDTWVAEINGKVKGFIALMGNEVGALFLQPSLHGMGIGRLLMDKARELHGDVEVDVFKENTVGRHFYSKYGFEYFEETLHEPTGQNVIRLKYKAKPSNTDT</sequence>
<dbReference type="HOGENOM" id="CLU_013985_21_2_6"/>
<dbReference type="InterPro" id="IPR016181">
    <property type="entry name" value="Acyl_CoA_acyltransferase"/>
</dbReference>
<dbReference type="InterPro" id="IPR000182">
    <property type="entry name" value="GNAT_dom"/>
</dbReference>
<dbReference type="Gene3D" id="3.40.630.30">
    <property type="match status" value="1"/>
</dbReference>
<proteinExistence type="predicted"/>
<dbReference type="Pfam" id="PF13508">
    <property type="entry name" value="Acetyltransf_7"/>
    <property type="match status" value="1"/>
</dbReference>